<keyword evidence="1" id="KW-0472">Membrane</keyword>
<reference evidence="3" key="1">
    <citation type="submission" date="2022-10" db="EMBL/GenBank/DDBJ databases">
        <title>Genome assembly of Pristionchus species.</title>
        <authorList>
            <person name="Yoshida K."/>
            <person name="Sommer R.J."/>
        </authorList>
    </citation>
    <scope>NUCLEOTIDE SEQUENCE [LARGE SCALE GENOMIC DNA]</scope>
    <source>
        <strain evidence="3">RS5460</strain>
    </source>
</reference>
<feature type="non-terminal residue" evidence="2">
    <location>
        <position position="1"/>
    </location>
</feature>
<gene>
    <name evidence="2" type="ORF">PMAYCL1PPCAC_19065</name>
</gene>
<sequence>FPLAAIQLAIRSFISLHSFLHSTLASWYSMSIIFSSFGSPGMPSGDVAGGVCSFPLAGLVWSFFAPTLISFPFTNSLFGTWLCFLFGLPCFFDF</sequence>
<feature type="transmembrane region" description="Helical" evidence="1">
    <location>
        <begin position="12"/>
        <end position="35"/>
    </location>
</feature>
<keyword evidence="1" id="KW-1133">Transmembrane helix</keyword>
<evidence type="ECO:0000256" key="1">
    <source>
        <dbReference type="SAM" id="Phobius"/>
    </source>
</evidence>
<evidence type="ECO:0000313" key="3">
    <source>
        <dbReference type="Proteomes" id="UP001328107"/>
    </source>
</evidence>
<organism evidence="2 3">
    <name type="scientific">Pristionchus mayeri</name>
    <dbReference type="NCBI Taxonomy" id="1317129"/>
    <lineage>
        <taxon>Eukaryota</taxon>
        <taxon>Metazoa</taxon>
        <taxon>Ecdysozoa</taxon>
        <taxon>Nematoda</taxon>
        <taxon>Chromadorea</taxon>
        <taxon>Rhabditida</taxon>
        <taxon>Rhabditina</taxon>
        <taxon>Diplogasteromorpha</taxon>
        <taxon>Diplogasteroidea</taxon>
        <taxon>Neodiplogasteridae</taxon>
        <taxon>Pristionchus</taxon>
    </lineage>
</organism>
<name>A0AAN5I298_9BILA</name>
<accession>A0AAN5I298</accession>
<dbReference type="EMBL" id="BTRK01000004">
    <property type="protein sequence ID" value="GMR48870.1"/>
    <property type="molecule type" value="Genomic_DNA"/>
</dbReference>
<evidence type="ECO:0000313" key="2">
    <source>
        <dbReference type="EMBL" id="GMR48870.1"/>
    </source>
</evidence>
<proteinExistence type="predicted"/>
<feature type="transmembrane region" description="Helical" evidence="1">
    <location>
        <begin position="71"/>
        <end position="92"/>
    </location>
</feature>
<dbReference type="Proteomes" id="UP001328107">
    <property type="component" value="Unassembled WGS sequence"/>
</dbReference>
<comment type="caution">
    <text evidence="2">The sequence shown here is derived from an EMBL/GenBank/DDBJ whole genome shotgun (WGS) entry which is preliminary data.</text>
</comment>
<dbReference type="AlphaFoldDB" id="A0AAN5I298"/>
<keyword evidence="1" id="KW-0812">Transmembrane</keyword>
<feature type="non-terminal residue" evidence="2">
    <location>
        <position position="94"/>
    </location>
</feature>
<keyword evidence="3" id="KW-1185">Reference proteome</keyword>
<protein>
    <submittedName>
        <fullName evidence="2">Uncharacterized protein</fullName>
    </submittedName>
</protein>